<keyword evidence="6" id="KW-0560">Oxidoreductase</keyword>
<keyword evidence="13" id="KW-1185">Reference proteome</keyword>
<dbReference type="InterPro" id="IPR002539">
    <property type="entry name" value="MaoC-like_dom"/>
</dbReference>
<dbReference type="GO" id="GO:0004300">
    <property type="term" value="F:enoyl-CoA hydratase activity"/>
    <property type="evidence" value="ECO:0007669"/>
    <property type="project" value="UniProtKB-ARBA"/>
</dbReference>
<dbReference type="HOGENOM" id="CLU_010194_18_0_1"/>
<dbReference type="PANTHER" id="PTHR45024">
    <property type="entry name" value="DEHYDROGENASES, SHORT CHAIN"/>
    <property type="match status" value="1"/>
</dbReference>
<gene>
    <name evidence="12" type="ORF">VHEMI09882</name>
</gene>
<dbReference type="STRING" id="1531966.A0A0A1THE0"/>
<dbReference type="Gene3D" id="3.40.50.720">
    <property type="entry name" value="NAD(P)-binding Rossmann-like Domain"/>
    <property type="match status" value="2"/>
</dbReference>
<proteinExistence type="inferred from homology"/>
<dbReference type="SMART" id="SM00822">
    <property type="entry name" value="PKS_KR"/>
    <property type="match status" value="1"/>
</dbReference>
<evidence type="ECO:0000256" key="9">
    <source>
        <dbReference type="ARBA" id="ARBA00023235"/>
    </source>
</evidence>
<dbReference type="PRINTS" id="PR00080">
    <property type="entry name" value="SDRFAMILY"/>
</dbReference>
<dbReference type="SUPFAM" id="SSF54637">
    <property type="entry name" value="Thioesterase/thiol ester dehydrase-isomerase"/>
    <property type="match status" value="2"/>
</dbReference>
<evidence type="ECO:0000256" key="8">
    <source>
        <dbReference type="ARBA" id="ARBA00023140"/>
    </source>
</evidence>
<dbReference type="InterPro" id="IPR057326">
    <property type="entry name" value="KR_dom"/>
</dbReference>
<dbReference type="InterPro" id="IPR029069">
    <property type="entry name" value="HotDog_dom_sf"/>
</dbReference>
<dbReference type="InterPro" id="IPR036291">
    <property type="entry name" value="NAD(P)-bd_dom_sf"/>
</dbReference>
<comment type="pathway">
    <text evidence="2">Lipid metabolism; fatty acid beta-oxidation.</text>
</comment>
<evidence type="ECO:0000256" key="1">
    <source>
        <dbReference type="ARBA" id="ARBA00004275"/>
    </source>
</evidence>
<reference evidence="12 13" key="1">
    <citation type="journal article" date="2015" name="Genome Announc.">
        <title>Draft Genome Sequence and Gene Annotation of the Entomopathogenic Fungus Verticillium hemipterigenum.</title>
        <authorList>
            <person name="Horn F."/>
            <person name="Habel A."/>
            <person name="Scharf D.H."/>
            <person name="Dworschak J."/>
            <person name="Brakhage A.A."/>
            <person name="Guthke R."/>
            <person name="Hertweck C."/>
            <person name="Linde J."/>
        </authorList>
    </citation>
    <scope>NUCLEOTIDE SEQUENCE [LARGE SCALE GENOMIC DNA]</scope>
</reference>
<evidence type="ECO:0000256" key="4">
    <source>
        <dbReference type="ARBA" id="ARBA00022832"/>
    </source>
</evidence>
<comment type="similarity">
    <text evidence="3">Belongs to the short-chain dehydrogenases/reductases (SDR) family.</text>
</comment>
<dbReference type="FunFam" id="3.40.50.720:FF:000084">
    <property type="entry name" value="Short-chain dehydrogenase reductase"/>
    <property type="match status" value="1"/>
</dbReference>
<dbReference type="Pfam" id="PF22622">
    <property type="entry name" value="MFE-2_hydrat-2_N"/>
    <property type="match status" value="1"/>
</dbReference>
<dbReference type="EMBL" id="CDHN01000006">
    <property type="protein sequence ID" value="CEJ94344.1"/>
    <property type="molecule type" value="Genomic_DNA"/>
</dbReference>
<evidence type="ECO:0000256" key="3">
    <source>
        <dbReference type="ARBA" id="ARBA00006484"/>
    </source>
</evidence>
<dbReference type="InterPro" id="IPR054357">
    <property type="entry name" value="MFE-2_N"/>
</dbReference>
<dbReference type="CDD" id="cd05353">
    <property type="entry name" value="hydroxyacyl-CoA-like_DH_SDR_c-like"/>
    <property type="match status" value="2"/>
</dbReference>
<dbReference type="PANTHER" id="PTHR45024:SF2">
    <property type="entry name" value="SCP2 DOMAIN-CONTAINING PROTEIN"/>
    <property type="match status" value="1"/>
</dbReference>
<comment type="subcellular location">
    <subcellularLocation>
        <location evidence="1">Peroxisome</location>
    </subcellularLocation>
</comment>
<dbReference type="Proteomes" id="UP000039046">
    <property type="component" value="Unassembled WGS sequence"/>
</dbReference>
<evidence type="ECO:0000313" key="13">
    <source>
        <dbReference type="Proteomes" id="UP000039046"/>
    </source>
</evidence>
<evidence type="ECO:0000256" key="5">
    <source>
        <dbReference type="ARBA" id="ARBA00022857"/>
    </source>
</evidence>
<dbReference type="GO" id="GO:0016853">
    <property type="term" value="F:isomerase activity"/>
    <property type="evidence" value="ECO:0007669"/>
    <property type="project" value="UniProtKB-KW"/>
</dbReference>
<evidence type="ECO:0000259" key="11">
    <source>
        <dbReference type="SMART" id="SM00822"/>
    </source>
</evidence>
<dbReference type="UniPathway" id="UPA00659"/>
<dbReference type="PRINTS" id="PR00081">
    <property type="entry name" value="GDHRDH"/>
</dbReference>
<keyword evidence="9" id="KW-0413">Isomerase</keyword>
<dbReference type="GO" id="GO:0016491">
    <property type="term" value="F:oxidoreductase activity"/>
    <property type="evidence" value="ECO:0007669"/>
    <property type="project" value="UniProtKB-KW"/>
</dbReference>
<keyword evidence="10" id="KW-0456">Lyase</keyword>
<dbReference type="Pfam" id="PF01575">
    <property type="entry name" value="MaoC_dehydratas"/>
    <property type="match status" value="1"/>
</dbReference>
<dbReference type="InterPro" id="IPR051687">
    <property type="entry name" value="Peroxisomal_Beta-Oxidation"/>
</dbReference>
<keyword evidence="8" id="KW-0576">Peroxisome</keyword>
<keyword evidence="5" id="KW-0521">NADP</keyword>
<evidence type="ECO:0000256" key="2">
    <source>
        <dbReference type="ARBA" id="ARBA00005005"/>
    </source>
</evidence>
<dbReference type="OrthoDB" id="3592703at2759"/>
<dbReference type="GO" id="GO:0006635">
    <property type="term" value="P:fatty acid beta-oxidation"/>
    <property type="evidence" value="ECO:0007669"/>
    <property type="project" value="UniProtKB-UniPathway"/>
</dbReference>
<dbReference type="PROSITE" id="PS00061">
    <property type="entry name" value="ADH_SHORT"/>
    <property type="match status" value="2"/>
</dbReference>
<organism evidence="12 13">
    <name type="scientific">[Torrubiella] hemipterigena</name>
    <dbReference type="NCBI Taxonomy" id="1531966"/>
    <lineage>
        <taxon>Eukaryota</taxon>
        <taxon>Fungi</taxon>
        <taxon>Dikarya</taxon>
        <taxon>Ascomycota</taxon>
        <taxon>Pezizomycotina</taxon>
        <taxon>Sordariomycetes</taxon>
        <taxon>Hypocreomycetidae</taxon>
        <taxon>Hypocreales</taxon>
        <taxon>Clavicipitaceae</taxon>
        <taxon>Clavicipitaceae incertae sedis</taxon>
        <taxon>'Torrubiella' clade</taxon>
    </lineage>
</organism>
<dbReference type="Pfam" id="PF00106">
    <property type="entry name" value="adh_short"/>
    <property type="match status" value="2"/>
</dbReference>
<dbReference type="GO" id="GO:0005777">
    <property type="term" value="C:peroxisome"/>
    <property type="evidence" value="ECO:0007669"/>
    <property type="project" value="UniProtKB-SubCell"/>
</dbReference>
<keyword evidence="4" id="KW-0276">Fatty acid metabolism</keyword>
<evidence type="ECO:0000256" key="6">
    <source>
        <dbReference type="ARBA" id="ARBA00023002"/>
    </source>
</evidence>
<evidence type="ECO:0000256" key="10">
    <source>
        <dbReference type="ARBA" id="ARBA00023239"/>
    </source>
</evidence>
<sequence length="897" mass="96354">MSDLRYDGKVAVVTGAGAGLGRAYAEFLAARGASVVVNDLGGSTSGQGSSTKAADVVVENIVAAGGKAVASYESVENGNRIIDKAIEAFGRIDILINNAGILRDITFRKMTDRDWDAVYSVHLRGTYKTTRAAWSHFRKQKYGRVIMTSSATGLYGNFGQSNYSAAKAGMIGFGETLAKEGAKYNILTNVIAPMAASRLSGGVIPPDLAAQLSPAWVVPVVAMLVHSANTFENGSIFEVGATHVCKLRWERSTGALLKPDETMTPGAVLAKWQAVNDFSKPDHSGANPDMEYLQSLAVKIDRNPIGENVRFDGRVAVVTGGGAGLGRAYSLKLAYFGAKVVVNDLADPDTVVKEIIMAGGLAVANRSSVENGDEIIKTAIDNFGRVDILINNAGILRDKAFANMTDNLWDDIHNVHLRGSYKCAHAAWPYMVKQKYGRIINTTSTSGTYGNFGQANYASAKTAVVGLSRSLAAEGKRYNILVNSIAPFAGTQLTRTVLPEELVQARKPDYVSGIVLALCSEKAPTTAIGQIFEAGCGWQARTRWQRSGGHNFSPDKALDPETVLAQWSKVVDFNDGRADNPELPEDSRFHALARGDLVAKRSSQQKDYLAAIERAQAIKSPGIKFVYTDTEVILYNLGLGATQDQLSLIYEKDPNFQVLPTYGVISGPSADKPFDLADIVPNFNFGMLLHGDQYLEIRKFPIPTAATLISYPRLIEVADKGKAAVVVVGIDTKDATTGEDVFYNEMSLFIRDSGGFGGQRNRAAKSPGNISYDPPARAPDFVVEEATTVGQAALYRLSGDRNPLHVDPATATSAGFNKPILHGLCSFGIAGKHIFTQYGPIKSIKARFAGTVNPGQTLQTEMWKVGETVVFQTKIKETSKYCMQGGGVKLMGGQSHL</sequence>
<evidence type="ECO:0000313" key="12">
    <source>
        <dbReference type="EMBL" id="CEJ94344.1"/>
    </source>
</evidence>
<keyword evidence="7" id="KW-0443">Lipid metabolism</keyword>
<evidence type="ECO:0000256" key="7">
    <source>
        <dbReference type="ARBA" id="ARBA00023098"/>
    </source>
</evidence>
<accession>A0A0A1THE0</accession>
<protein>
    <submittedName>
        <fullName evidence="12">Putative Short chain dehydrogenase</fullName>
    </submittedName>
</protein>
<feature type="domain" description="Ketoreductase" evidence="11">
    <location>
        <begin position="9"/>
        <end position="202"/>
    </location>
</feature>
<name>A0A0A1THE0_9HYPO</name>
<dbReference type="CDD" id="cd03448">
    <property type="entry name" value="HDE_HSD"/>
    <property type="match status" value="1"/>
</dbReference>
<dbReference type="AlphaFoldDB" id="A0A0A1THE0"/>
<dbReference type="InterPro" id="IPR020904">
    <property type="entry name" value="Sc_DH/Rdtase_CS"/>
</dbReference>
<dbReference type="FunFam" id="3.40.50.720:FF:000410">
    <property type="entry name" value="Peroxisomal multifunctional beta-oxidation protein"/>
    <property type="match status" value="1"/>
</dbReference>
<dbReference type="InterPro" id="IPR002347">
    <property type="entry name" value="SDR_fam"/>
</dbReference>
<dbReference type="Gene3D" id="3.10.129.10">
    <property type="entry name" value="Hotdog Thioesterase"/>
    <property type="match status" value="2"/>
</dbReference>
<dbReference type="SUPFAM" id="SSF51735">
    <property type="entry name" value="NAD(P)-binding Rossmann-fold domains"/>
    <property type="match status" value="2"/>
</dbReference>